<name>A0AA39QPX7_9LECA</name>
<keyword evidence="4" id="KW-1185">Reference proteome</keyword>
<dbReference type="Pfam" id="PF06985">
    <property type="entry name" value="HET"/>
    <property type="match status" value="1"/>
</dbReference>
<sequence>MAALVDLGGVGTEQVFLNALWAAIDVNNLKCCQCYSQIDLRCGLARTFCLRSQCVAEGQQCSYSAIIEVPTLDDQLIIYHRHMECLFQFTEYVAISHVWHRDVADAQYHKKKSTVQISDVARIIRDVPARVCQGVFQGLGKGVEIWHDYISVPQWQDEAKWAIIQAIPQIFERAMLTTAYLSDLDVASISAMREGSSSSERCRGISNICNAKWFSRVWTAMEFTQSDTIRFMTKDFVLVNKHLHSSPEHHDLFEEIKHKWSTELREAGIAIRIEAMVGMGYNLVPWQLGPLNLVRRHNKDGIRNSFAIAHELLSRRCVTCPRDFFHGLLGILKTGQTEKDLSEDMSEALLQVARRCLRNGDLSPLFMVPAAAQGLLNERKVRSYGYIDLDTFALGAEEGMLSDSKVLFNVTGEHPIVKAERIGMIQRIVRDYWHKNVKERFLILVRLTIEVTGVDVDSFVRTLGGRLYGQETRKIFDHLSKEGRRSLLESRLSILRDTLPDLNLTFGFVLGENPVLYVRKHRTESSSQYTVNLAEYLGNDDGKFSIGWDQFHLSARAIRLDGTTLTAQLKTRDGRWLTDRVDVRSFITYSSKETEEDLDLVADAMGLSNRVLDSRVTPLSPLEFLNSHGGTIHLGSQTAVVRVSCPACCQEFLIRTAFFSNESQVADLTAWRIPGLKYEFSLEGGAGFVLNNGRIVGRFLWASETCDCHKLEEVEVLLSDLPVPRGNQFEYGSSPNTGWIAVAQ</sequence>
<gene>
    <name evidence="3" type="ORF">JMJ35_010665</name>
</gene>
<dbReference type="PANTHER" id="PTHR24148:SF64">
    <property type="entry name" value="HETEROKARYON INCOMPATIBILITY DOMAIN-CONTAINING PROTEIN"/>
    <property type="match status" value="1"/>
</dbReference>
<dbReference type="PANTHER" id="PTHR24148">
    <property type="entry name" value="ANKYRIN REPEAT DOMAIN-CONTAINING PROTEIN 39 HOMOLOG-RELATED"/>
    <property type="match status" value="1"/>
</dbReference>
<comment type="caution">
    <text evidence="3">The sequence shown here is derived from an EMBL/GenBank/DDBJ whole genome shotgun (WGS) entry which is preliminary data.</text>
</comment>
<organism evidence="3 4">
    <name type="scientific">Cladonia borealis</name>
    <dbReference type="NCBI Taxonomy" id="184061"/>
    <lineage>
        <taxon>Eukaryota</taxon>
        <taxon>Fungi</taxon>
        <taxon>Dikarya</taxon>
        <taxon>Ascomycota</taxon>
        <taxon>Pezizomycotina</taxon>
        <taxon>Lecanoromycetes</taxon>
        <taxon>OSLEUM clade</taxon>
        <taxon>Lecanoromycetidae</taxon>
        <taxon>Lecanorales</taxon>
        <taxon>Lecanorineae</taxon>
        <taxon>Cladoniaceae</taxon>
        <taxon>Cladonia</taxon>
    </lineage>
</organism>
<dbReference type="Pfam" id="PF08881">
    <property type="entry name" value="CVNH"/>
    <property type="match status" value="1"/>
</dbReference>
<evidence type="ECO:0000259" key="2">
    <source>
        <dbReference type="Pfam" id="PF08881"/>
    </source>
</evidence>
<dbReference type="Gene3D" id="2.30.60.10">
    <property type="entry name" value="Cyanovirin-N"/>
    <property type="match status" value="1"/>
</dbReference>
<accession>A0AA39QPX7</accession>
<evidence type="ECO:0000313" key="3">
    <source>
        <dbReference type="EMBL" id="KAK0506965.1"/>
    </source>
</evidence>
<evidence type="ECO:0008006" key="5">
    <source>
        <dbReference type="Google" id="ProtNLM"/>
    </source>
</evidence>
<dbReference type="InterPro" id="IPR011058">
    <property type="entry name" value="Cyanovirin-N"/>
</dbReference>
<feature type="domain" description="Heterokaryon incompatibility" evidence="1">
    <location>
        <begin position="92"/>
        <end position="221"/>
    </location>
</feature>
<dbReference type="Proteomes" id="UP001166286">
    <property type="component" value="Unassembled WGS sequence"/>
</dbReference>
<dbReference type="InterPro" id="IPR036673">
    <property type="entry name" value="Cyanovirin-N_sf"/>
</dbReference>
<dbReference type="EMBL" id="JAFEKC020000026">
    <property type="protein sequence ID" value="KAK0506965.1"/>
    <property type="molecule type" value="Genomic_DNA"/>
</dbReference>
<evidence type="ECO:0000313" key="4">
    <source>
        <dbReference type="Proteomes" id="UP001166286"/>
    </source>
</evidence>
<proteinExistence type="predicted"/>
<reference evidence="3" key="1">
    <citation type="submission" date="2023-03" db="EMBL/GenBank/DDBJ databases">
        <title>Complete genome of Cladonia borealis.</title>
        <authorList>
            <person name="Park H."/>
        </authorList>
    </citation>
    <scope>NUCLEOTIDE SEQUENCE</scope>
    <source>
        <strain evidence="3">ANT050790</strain>
    </source>
</reference>
<dbReference type="SUPFAM" id="SSF51322">
    <property type="entry name" value="Cyanovirin-N"/>
    <property type="match status" value="1"/>
</dbReference>
<dbReference type="InterPro" id="IPR010730">
    <property type="entry name" value="HET"/>
</dbReference>
<feature type="domain" description="Cyanovirin-N" evidence="2">
    <location>
        <begin position="522"/>
        <end position="588"/>
    </location>
</feature>
<dbReference type="InterPro" id="IPR052895">
    <property type="entry name" value="HetReg/Transcr_Mod"/>
</dbReference>
<dbReference type="AlphaFoldDB" id="A0AA39QPX7"/>
<evidence type="ECO:0000259" key="1">
    <source>
        <dbReference type="Pfam" id="PF06985"/>
    </source>
</evidence>
<protein>
    <recommendedName>
        <fullName evidence="5">Heterokaryon incompatibility domain-containing protein</fullName>
    </recommendedName>
</protein>